<dbReference type="Proteomes" id="UP001165542">
    <property type="component" value="Unassembled WGS sequence"/>
</dbReference>
<keyword evidence="4" id="KW-1185">Reference proteome</keyword>
<reference evidence="3" key="1">
    <citation type="submission" date="2021-11" db="EMBL/GenBank/DDBJ databases">
        <title>Halomonas sp., isolated from a coastal aquaculture zone in Dongshan Bay.</title>
        <authorList>
            <person name="Lin W."/>
        </authorList>
    </citation>
    <scope>NUCLEOTIDE SEQUENCE</scope>
    <source>
        <strain evidence="3">Yzlin-01</strain>
    </source>
</reference>
<evidence type="ECO:0000259" key="2">
    <source>
        <dbReference type="Pfam" id="PF01557"/>
    </source>
</evidence>
<dbReference type="SUPFAM" id="SSF56529">
    <property type="entry name" value="FAH"/>
    <property type="match status" value="1"/>
</dbReference>
<dbReference type="Gene3D" id="3.90.850.10">
    <property type="entry name" value="Fumarylacetoacetase-like, C-terminal domain"/>
    <property type="match status" value="1"/>
</dbReference>
<name>A0ABT2E995_9GAMM</name>
<gene>
    <name evidence="3" type="ORF">LLY24_02260</name>
</gene>
<organism evidence="3 4">
    <name type="scientific">Halomonas dongshanensis</name>
    <dbReference type="NCBI Taxonomy" id="2890835"/>
    <lineage>
        <taxon>Bacteria</taxon>
        <taxon>Pseudomonadati</taxon>
        <taxon>Pseudomonadota</taxon>
        <taxon>Gammaproteobacteria</taxon>
        <taxon>Oceanospirillales</taxon>
        <taxon>Halomonadaceae</taxon>
        <taxon>Halomonas</taxon>
    </lineage>
</organism>
<dbReference type="InterPro" id="IPR050772">
    <property type="entry name" value="Hydratase-Decarb/MhpD_sf"/>
</dbReference>
<dbReference type="InterPro" id="IPR011234">
    <property type="entry name" value="Fumarylacetoacetase-like_C"/>
</dbReference>
<protein>
    <submittedName>
        <fullName evidence="3">Fumarylacetoacetate hydrolase family protein</fullName>
    </submittedName>
</protein>
<dbReference type="InterPro" id="IPR036663">
    <property type="entry name" value="Fumarylacetoacetase_C_sf"/>
</dbReference>
<sequence>MVKYDKKELVATLVNAWKGNGLVNAELASDLSPGSLLEAYEIQKLLGIQMEWWPNGRPSAWKLVGERELAAPVPDRFIIPSPSVIKKNSLFSLCGIEVEIIVRLSRELLGGCSDRDVRNSIDGVFSAIEIFDVRVEDWRNVPDNFLLADLQMHGKLVLGDGVLNEWNKSLYGTELDILVNGLSLDKGLFRHPMGDPLAMIPWLASHAEKRGWPLQKGDMIATGSWSKMFEINPGDVVQAFFKDIGGVSVFLE</sequence>
<dbReference type="PANTHER" id="PTHR30143">
    <property type="entry name" value="ACID HYDRATASE"/>
    <property type="match status" value="1"/>
</dbReference>
<proteinExistence type="predicted"/>
<dbReference type="Pfam" id="PF01557">
    <property type="entry name" value="FAA_hydrolase"/>
    <property type="match status" value="1"/>
</dbReference>
<evidence type="ECO:0000313" key="4">
    <source>
        <dbReference type="Proteomes" id="UP001165542"/>
    </source>
</evidence>
<dbReference type="RefSeq" id="WP_259034637.1">
    <property type="nucleotide sequence ID" value="NZ_JAJISC010000001.1"/>
</dbReference>
<comment type="caution">
    <text evidence="3">The sequence shown here is derived from an EMBL/GenBank/DDBJ whole genome shotgun (WGS) entry which is preliminary data.</text>
</comment>
<accession>A0ABT2E995</accession>
<dbReference type="GO" id="GO:0016787">
    <property type="term" value="F:hydrolase activity"/>
    <property type="evidence" value="ECO:0007669"/>
    <property type="project" value="UniProtKB-KW"/>
</dbReference>
<feature type="domain" description="Fumarylacetoacetase-like C-terminal" evidence="2">
    <location>
        <begin position="95"/>
        <end position="246"/>
    </location>
</feature>
<evidence type="ECO:0000256" key="1">
    <source>
        <dbReference type="ARBA" id="ARBA00023239"/>
    </source>
</evidence>
<keyword evidence="3" id="KW-0378">Hydrolase</keyword>
<dbReference type="PANTHER" id="PTHR30143:SF0">
    <property type="entry name" value="2-KETO-4-PENTENOATE HYDRATASE"/>
    <property type="match status" value="1"/>
</dbReference>
<evidence type="ECO:0000313" key="3">
    <source>
        <dbReference type="EMBL" id="MCS2608144.1"/>
    </source>
</evidence>
<dbReference type="EMBL" id="JAJISC010000001">
    <property type="protein sequence ID" value="MCS2608144.1"/>
    <property type="molecule type" value="Genomic_DNA"/>
</dbReference>
<keyword evidence="1" id="KW-0456">Lyase</keyword>